<protein>
    <submittedName>
        <fullName evidence="3">Helical backbone metal receptor</fullName>
    </submittedName>
</protein>
<dbReference type="Pfam" id="PF01497">
    <property type="entry name" value="Peripla_BP_2"/>
    <property type="match status" value="1"/>
</dbReference>
<organism evidence="3 4">
    <name type="scientific">Qipengyuania benthica</name>
    <dbReference type="NCBI Taxonomy" id="3067651"/>
    <lineage>
        <taxon>Bacteria</taxon>
        <taxon>Pseudomonadati</taxon>
        <taxon>Pseudomonadota</taxon>
        <taxon>Alphaproteobacteria</taxon>
        <taxon>Sphingomonadales</taxon>
        <taxon>Erythrobacteraceae</taxon>
        <taxon>Qipengyuania</taxon>
    </lineage>
</organism>
<evidence type="ECO:0000313" key="3">
    <source>
        <dbReference type="EMBL" id="MDP4539705.1"/>
    </source>
</evidence>
<dbReference type="Gene3D" id="3.40.50.1980">
    <property type="entry name" value="Nitrogenase molybdenum iron protein domain"/>
    <property type="match status" value="2"/>
</dbReference>
<dbReference type="Proteomes" id="UP001235664">
    <property type="component" value="Unassembled WGS sequence"/>
</dbReference>
<keyword evidence="1" id="KW-0732">Signal</keyword>
<dbReference type="NCBIfam" id="NF038402">
    <property type="entry name" value="TroA_like"/>
    <property type="match status" value="1"/>
</dbReference>
<dbReference type="RefSeq" id="WP_305929822.1">
    <property type="nucleotide sequence ID" value="NZ_JAVAIL010000002.1"/>
</dbReference>
<keyword evidence="4" id="KW-1185">Reference proteome</keyword>
<gene>
    <name evidence="3" type="ORF">Q9K01_08735</name>
</gene>
<keyword evidence="3" id="KW-0675">Receptor</keyword>
<reference evidence="3 4" key="1">
    <citation type="submission" date="2023-08" db="EMBL/GenBank/DDBJ databases">
        <title>genomic of DY56.</title>
        <authorList>
            <person name="Wang Y."/>
        </authorList>
    </citation>
    <scope>NUCLEOTIDE SEQUENCE [LARGE SCALE GENOMIC DNA]</scope>
    <source>
        <strain evidence="3 4">DY56-A-20</strain>
    </source>
</reference>
<dbReference type="EMBL" id="JAVAIL010000002">
    <property type="protein sequence ID" value="MDP4539705.1"/>
    <property type="molecule type" value="Genomic_DNA"/>
</dbReference>
<dbReference type="SUPFAM" id="SSF53807">
    <property type="entry name" value="Helical backbone' metal receptor"/>
    <property type="match status" value="1"/>
</dbReference>
<evidence type="ECO:0000259" key="2">
    <source>
        <dbReference type="Pfam" id="PF01497"/>
    </source>
</evidence>
<evidence type="ECO:0000313" key="4">
    <source>
        <dbReference type="Proteomes" id="UP001235664"/>
    </source>
</evidence>
<dbReference type="PANTHER" id="PTHR30535">
    <property type="entry name" value="VITAMIN B12-BINDING PROTEIN"/>
    <property type="match status" value="1"/>
</dbReference>
<dbReference type="InterPro" id="IPR002491">
    <property type="entry name" value="ABC_transptr_periplasmic_BD"/>
</dbReference>
<evidence type="ECO:0000256" key="1">
    <source>
        <dbReference type="ARBA" id="ARBA00022729"/>
    </source>
</evidence>
<sequence length="285" mass="29535">MIRIGLAALLLAGCAESRAPEIQNAALAERLPARPSIVSLNPCSDAVLAEVADPAQLLAISHYSHDPRASSMDVAHARRFAVTGGTAEEVLALDPDVVVASPFLAPATRAALEDMGIAVVSFGIASGVEDSIAQVRELAQLAGDAAAGERLAARIAAAAVPVEGERVATVLWQSGGIVAGEAALVTDLLSRAGFTSHSAARGLGQADYLSLERVAADPPELLLVAGNEPGQNHSLLDHLTRTRVEPFDPGLVYCGGPTIIRAMDRLRSLRTAMLDRRLASAAPPQ</sequence>
<feature type="domain" description="Fe/B12 periplasmic-binding" evidence="2">
    <location>
        <begin position="37"/>
        <end position="240"/>
    </location>
</feature>
<comment type="caution">
    <text evidence="3">The sequence shown here is derived from an EMBL/GenBank/DDBJ whole genome shotgun (WGS) entry which is preliminary data.</text>
</comment>
<dbReference type="InterPro" id="IPR054828">
    <property type="entry name" value="Vit_B12_bind_prot"/>
</dbReference>
<dbReference type="PANTHER" id="PTHR30535:SF34">
    <property type="entry name" value="MOLYBDATE-BINDING PROTEIN MOLA"/>
    <property type="match status" value="1"/>
</dbReference>
<proteinExistence type="predicted"/>
<accession>A0ABT9H8R6</accession>
<dbReference type="InterPro" id="IPR050902">
    <property type="entry name" value="ABC_Transporter_SBP"/>
</dbReference>
<name>A0ABT9H8R6_9SPHN</name>